<reference evidence="1 2" key="2">
    <citation type="submission" date="2008-10" db="EMBL/GenBank/DDBJ databases">
        <authorList>
            <person name="Fulton L."/>
            <person name="Clifton S."/>
            <person name="Fulton B."/>
            <person name="Xu J."/>
            <person name="Minx P."/>
            <person name="Pepin K.H."/>
            <person name="Johnson M."/>
            <person name="Thiruvilangam P."/>
            <person name="Bhonagiri V."/>
            <person name="Nash W.E."/>
            <person name="Mardis E.R."/>
            <person name="Wilson R.K."/>
        </authorList>
    </citation>
    <scope>NUCLEOTIDE SEQUENCE [LARGE SCALE GENOMIC DNA]</scope>
    <source>
        <strain evidence="1 2">DSM 13279</strain>
    </source>
</reference>
<organism evidence="1 2">
    <name type="scientific">Collinsella stercoris DSM 13279</name>
    <dbReference type="NCBI Taxonomy" id="445975"/>
    <lineage>
        <taxon>Bacteria</taxon>
        <taxon>Bacillati</taxon>
        <taxon>Actinomycetota</taxon>
        <taxon>Coriobacteriia</taxon>
        <taxon>Coriobacteriales</taxon>
        <taxon>Coriobacteriaceae</taxon>
        <taxon>Collinsella</taxon>
    </lineage>
</organism>
<name>B6GE56_9ACTN</name>
<evidence type="ECO:0000313" key="1">
    <source>
        <dbReference type="EMBL" id="EEA89439.1"/>
    </source>
</evidence>
<comment type="caution">
    <text evidence="1">The sequence shown here is derived from an EMBL/GenBank/DDBJ whole genome shotgun (WGS) entry which is preliminary data.</text>
</comment>
<evidence type="ECO:0000313" key="2">
    <source>
        <dbReference type="Proteomes" id="UP000003560"/>
    </source>
</evidence>
<dbReference type="EMBL" id="ABXJ01000142">
    <property type="protein sequence ID" value="EEA89439.1"/>
    <property type="molecule type" value="Genomic_DNA"/>
</dbReference>
<keyword evidence="2" id="KW-1185">Reference proteome</keyword>
<dbReference type="STRING" id="445975.COLSTE_02393"/>
<proteinExistence type="predicted"/>
<sequence>MQEDNEALATITRMVTIARSTIASDTTTTPFLLDEGDGHTSRTTREYTRLQHVDRDRNGSIV</sequence>
<gene>
    <name evidence="1" type="ORF">COLSTE_02393</name>
</gene>
<dbReference type="Proteomes" id="UP000003560">
    <property type="component" value="Unassembled WGS sequence"/>
</dbReference>
<protein>
    <submittedName>
        <fullName evidence="1">Uncharacterized protein</fullName>
    </submittedName>
</protein>
<accession>B6GE56</accession>
<reference evidence="1 2" key="1">
    <citation type="submission" date="2008-10" db="EMBL/GenBank/DDBJ databases">
        <title>Draft genome sequence of Collinsella stercoris (DSM 13279).</title>
        <authorList>
            <person name="Sudarsanam P."/>
            <person name="Ley R."/>
            <person name="Guruge J."/>
            <person name="Turnbaugh P.J."/>
            <person name="Mahowald M."/>
            <person name="Liep D."/>
            <person name="Gordon J."/>
        </authorList>
    </citation>
    <scope>NUCLEOTIDE SEQUENCE [LARGE SCALE GENOMIC DNA]</scope>
    <source>
        <strain evidence="1 2">DSM 13279</strain>
    </source>
</reference>
<dbReference type="HOGENOM" id="CLU_2896364_0_0_11"/>
<dbReference type="AlphaFoldDB" id="B6GE56"/>